<evidence type="ECO:0000313" key="11">
    <source>
        <dbReference type="EMBL" id="KAJ7958256.1"/>
    </source>
</evidence>
<evidence type="ECO:0000256" key="8">
    <source>
        <dbReference type="SAM" id="MobiDB-lite"/>
    </source>
</evidence>
<feature type="domain" description="Cyclin-like" evidence="9">
    <location>
        <begin position="73"/>
        <end position="159"/>
    </location>
</feature>
<gene>
    <name evidence="11" type="ORF">O6P43_019011</name>
</gene>
<dbReference type="GO" id="GO:0051301">
    <property type="term" value="P:cell division"/>
    <property type="evidence" value="ECO:0007669"/>
    <property type="project" value="UniProtKB-KW"/>
</dbReference>
<keyword evidence="12" id="KW-1185">Reference proteome</keyword>
<evidence type="ECO:0000256" key="4">
    <source>
        <dbReference type="ARBA" id="ARBA00023127"/>
    </source>
</evidence>
<keyword evidence="4 7" id="KW-0195">Cyclin</keyword>
<protein>
    <recommendedName>
        <fullName evidence="6">B-like cyclin</fullName>
    </recommendedName>
</protein>
<dbReference type="Proteomes" id="UP001163823">
    <property type="component" value="Chromosome 8"/>
</dbReference>
<dbReference type="InterPro" id="IPR004367">
    <property type="entry name" value="Cyclin_C-dom"/>
</dbReference>
<dbReference type="InterPro" id="IPR006671">
    <property type="entry name" value="Cyclin_N"/>
</dbReference>
<dbReference type="KEGG" id="qsa:O6P43_019011"/>
<dbReference type="AlphaFoldDB" id="A0AAD7PJU7"/>
<organism evidence="11 12">
    <name type="scientific">Quillaja saponaria</name>
    <name type="common">Soap bark tree</name>
    <dbReference type="NCBI Taxonomy" id="32244"/>
    <lineage>
        <taxon>Eukaryota</taxon>
        <taxon>Viridiplantae</taxon>
        <taxon>Streptophyta</taxon>
        <taxon>Embryophyta</taxon>
        <taxon>Tracheophyta</taxon>
        <taxon>Spermatophyta</taxon>
        <taxon>Magnoliopsida</taxon>
        <taxon>eudicotyledons</taxon>
        <taxon>Gunneridae</taxon>
        <taxon>Pentapetalae</taxon>
        <taxon>rosids</taxon>
        <taxon>fabids</taxon>
        <taxon>Fabales</taxon>
        <taxon>Quillajaceae</taxon>
        <taxon>Quillaja</taxon>
    </lineage>
</organism>
<dbReference type="FunFam" id="1.10.472.10:FF:000069">
    <property type="entry name" value="Cyclin-D5-1"/>
    <property type="match status" value="1"/>
</dbReference>
<dbReference type="FunFam" id="1.10.472.10:FF:000219">
    <property type="entry name" value="Cyclin-D5-1"/>
    <property type="match status" value="1"/>
</dbReference>
<comment type="similarity">
    <text evidence="1">Belongs to the cyclin family. Cyclin D subfamily.</text>
</comment>
<dbReference type="EMBL" id="JARAOO010000008">
    <property type="protein sequence ID" value="KAJ7958256.1"/>
    <property type="molecule type" value="Genomic_DNA"/>
</dbReference>
<feature type="region of interest" description="Disordered" evidence="8">
    <location>
        <begin position="273"/>
        <end position="318"/>
    </location>
</feature>
<name>A0AAD7PJU7_QUISA</name>
<evidence type="ECO:0000256" key="7">
    <source>
        <dbReference type="RuleBase" id="RU000383"/>
    </source>
</evidence>
<dbReference type="PANTHER" id="PTHR10177">
    <property type="entry name" value="CYCLINS"/>
    <property type="match status" value="1"/>
</dbReference>
<comment type="subunit">
    <text evidence="2">Interacts with the CDC2 protein kinase to form a serine/threonine kinase holoenzyme complex also known as maturation promoting factor (MPF). The cyclin subunit imparts substrate specificity to the complex.</text>
</comment>
<reference evidence="11" key="1">
    <citation type="journal article" date="2023" name="Science">
        <title>Elucidation of the pathway for biosynthesis of saponin adjuvants from the soapbark tree.</title>
        <authorList>
            <person name="Reed J."/>
            <person name="Orme A."/>
            <person name="El-Demerdash A."/>
            <person name="Owen C."/>
            <person name="Martin L.B.B."/>
            <person name="Misra R.C."/>
            <person name="Kikuchi S."/>
            <person name="Rejzek M."/>
            <person name="Martin A.C."/>
            <person name="Harkess A."/>
            <person name="Leebens-Mack J."/>
            <person name="Louveau T."/>
            <person name="Stephenson M.J."/>
            <person name="Osbourn A."/>
        </authorList>
    </citation>
    <scope>NUCLEOTIDE SEQUENCE</scope>
    <source>
        <strain evidence="11">S10</strain>
    </source>
</reference>
<comment type="caution">
    <text evidence="11">The sequence shown here is derived from an EMBL/GenBank/DDBJ whole genome shotgun (WGS) entry which is preliminary data.</text>
</comment>
<evidence type="ECO:0000256" key="3">
    <source>
        <dbReference type="ARBA" id="ARBA00022618"/>
    </source>
</evidence>
<dbReference type="SMART" id="SM00385">
    <property type="entry name" value="CYCLIN"/>
    <property type="match status" value="1"/>
</dbReference>
<keyword evidence="5" id="KW-0131">Cell cycle</keyword>
<evidence type="ECO:0000256" key="5">
    <source>
        <dbReference type="ARBA" id="ARBA00023306"/>
    </source>
</evidence>
<evidence type="ECO:0000313" key="12">
    <source>
        <dbReference type="Proteomes" id="UP001163823"/>
    </source>
</evidence>
<accession>A0AAD7PJU7</accession>
<dbReference type="Pfam" id="PF00134">
    <property type="entry name" value="Cyclin_N"/>
    <property type="match status" value="1"/>
</dbReference>
<dbReference type="Pfam" id="PF02984">
    <property type="entry name" value="Cyclin_C"/>
    <property type="match status" value="1"/>
</dbReference>
<dbReference type="InterPro" id="IPR036915">
    <property type="entry name" value="Cyclin-like_sf"/>
</dbReference>
<evidence type="ECO:0000256" key="1">
    <source>
        <dbReference type="ARBA" id="ARBA00009065"/>
    </source>
</evidence>
<dbReference type="SUPFAM" id="SSF47954">
    <property type="entry name" value="Cyclin-like"/>
    <property type="match status" value="2"/>
</dbReference>
<dbReference type="Gene3D" id="1.10.472.10">
    <property type="entry name" value="Cyclin-like"/>
    <property type="match status" value="2"/>
</dbReference>
<dbReference type="InterPro" id="IPR039361">
    <property type="entry name" value="Cyclin"/>
</dbReference>
<dbReference type="SMART" id="SM01332">
    <property type="entry name" value="Cyclin_C"/>
    <property type="match status" value="1"/>
</dbReference>
<dbReference type="InterPro" id="IPR013763">
    <property type="entry name" value="Cyclin-like_dom"/>
</dbReference>
<evidence type="ECO:0000259" key="10">
    <source>
        <dbReference type="SMART" id="SM01332"/>
    </source>
</evidence>
<feature type="domain" description="Cyclin C-terminal" evidence="10">
    <location>
        <begin position="168"/>
        <end position="293"/>
    </location>
</feature>
<proteinExistence type="inferred from homology"/>
<keyword evidence="3" id="KW-0132">Cell division</keyword>
<evidence type="ECO:0000256" key="2">
    <source>
        <dbReference type="ARBA" id="ARBA00011177"/>
    </source>
</evidence>
<dbReference type="CDD" id="cd20544">
    <property type="entry name" value="CYCLIN_AtCycD-like_rpt2"/>
    <property type="match status" value="1"/>
</dbReference>
<feature type="compositionally biased region" description="Polar residues" evidence="8">
    <location>
        <begin position="273"/>
        <end position="293"/>
    </location>
</feature>
<sequence length="318" mass="36110">MDNCISSLNCQENETCLEEVVDEDTFIYLKNCNASEDDYVGMLFEKAISFGFKNDESLVIGDWVKRARLEAISWILKSRATFGFRFQTAYLSVTYFDQFLCTQSINSEKAWAIQLLSVACLSLAAKMEESNPPVLSAFQLEDYSFESKVIQRMELLVLSTLQWKMGFISPFDFLPYFITKFCIKPPPSNIMSRTMKLILAIMKDINLMDYQPSVIAAAATLVASDPQLTRKAMELKMNSISHSKLVETEDVFVCYNLIRRLEIEKSRVLNSLNSQNQTPTSSRPINVSESFAGNTKRKKLKLDDTEQNSGIGDGKRLC</sequence>
<evidence type="ECO:0000259" key="9">
    <source>
        <dbReference type="SMART" id="SM00385"/>
    </source>
</evidence>
<dbReference type="CDD" id="cd20543">
    <property type="entry name" value="CYCLIN_AtCycD-like_rpt1"/>
    <property type="match status" value="1"/>
</dbReference>
<evidence type="ECO:0000256" key="6">
    <source>
        <dbReference type="ARBA" id="ARBA00032263"/>
    </source>
</evidence>